<dbReference type="InterPro" id="IPR053465">
    <property type="entry name" value="Sortase_Class_E"/>
</dbReference>
<accession>A0A8J8BAC7</accession>
<keyword evidence="3" id="KW-1133">Transmembrane helix</keyword>
<dbReference type="Proteomes" id="UP000677913">
    <property type="component" value="Unassembled WGS sequence"/>
</dbReference>
<evidence type="ECO:0000256" key="3">
    <source>
        <dbReference type="SAM" id="Phobius"/>
    </source>
</evidence>
<reference evidence="4" key="1">
    <citation type="submission" date="2021-04" db="EMBL/GenBank/DDBJ databases">
        <title>Genome based classification of Actinospica acidithermotolerans sp. nov., an actinobacterium isolated from an Indonesian hot spring.</title>
        <authorList>
            <person name="Kusuma A.B."/>
            <person name="Putra K.E."/>
            <person name="Nafisah S."/>
            <person name="Loh J."/>
            <person name="Nouioui I."/>
            <person name="Goodfellow M."/>
        </authorList>
    </citation>
    <scope>NUCLEOTIDE SEQUENCE</scope>
    <source>
        <strain evidence="4">DSM 45618</strain>
    </source>
</reference>
<dbReference type="CDD" id="cd05830">
    <property type="entry name" value="Sortase_E"/>
    <property type="match status" value="1"/>
</dbReference>
<evidence type="ECO:0000313" key="5">
    <source>
        <dbReference type="Proteomes" id="UP000677913"/>
    </source>
</evidence>
<feature type="active site" description="Proton donor/acceptor" evidence="2">
    <location>
        <position position="170"/>
    </location>
</feature>
<dbReference type="RefSeq" id="WP_211464095.1">
    <property type="nucleotide sequence ID" value="NZ_JAGSXH010000005.1"/>
</dbReference>
<dbReference type="Pfam" id="PF04203">
    <property type="entry name" value="Sortase"/>
    <property type="match status" value="1"/>
</dbReference>
<evidence type="ECO:0000313" key="4">
    <source>
        <dbReference type="EMBL" id="MBS2961943.1"/>
    </source>
</evidence>
<evidence type="ECO:0000256" key="2">
    <source>
        <dbReference type="PIRSR" id="PIRSR605754-1"/>
    </source>
</evidence>
<evidence type="ECO:0000256" key="1">
    <source>
        <dbReference type="ARBA" id="ARBA00022801"/>
    </source>
</evidence>
<feature type="active site" description="Acyl-thioester intermediate" evidence="2">
    <location>
        <position position="239"/>
    </location>
</feature>
<keyword evidence="5" id="KW-1185">Reference proteome</keyword>
<name>A0A8J8BAC7_9ACTN</name>
<dbReference type="NCBIfam" id="NF033747">
    <property type="entry name" value="class_E_sortase"/>
    <property type="match status" value="1"/>
</dbReference>
<keyword evidence="3" id="KW-0812">Transmembrane</keyword>
<keyword evidence="3" id="KW-0472">Membrane</keyword>
<comment type="caution">
    <text evidence="4">The sequence shown here is derived from an EMBL/GenBank/DDBJ whole genome shotgun (WGS) entry which is preliminary data.</text>
</comment>
<dbReference type="SUPFAM" id="SSF63817">
    <property type="entry name" value="Sortase"/>
    <property type="match status" value="1"/>
</dbReference>
<organism evidence="4 5">
    <name type="scientific">Actinocrinis puniceicyclus</name>
    <dbReference type="NCBI Taxonomy" id="977794"/>
    <lineage>
        <taxon>Bacteria</taxon>
        <taxon>Bacillati</taxon>
        <taxon>Actinomycetota</taxon>
        <taxon>Actinomycetes</taxon>
        <taxon>Catenulisporales</taxon>
        <taxon>Actinospicaceae</taxon>
        <taxon>Actinocrinis</taxon>
    </lineage>
</organism>
<keyword evidence="1" id="KW-0378">Hydrolase</keyword>
<gene>
    <name evidence="4" type="ORF">KGA66_02705</name>
</gene>
<sequence length="272" mass="29403">MSENAAGARHARMVEARETGVDVYDPGGGYDLYDTAPSTCAVVLGRWARALGGLGEVLITLGLVIALYAVYELWWSNITAGQETRRNSTALLHTWSTTPRAAAVQPSDAIADGQSFGFLYIPAFGADWRALIMQTVDRTRVLNTGAVGHYTQPASALPWDASGNFALAGHRDGHGMIFRDLDRLRPGDPVYVQTAYGWFVYRLDREAASVPINDVGAVAPIPVGSGYTKPGRYITLTTCTPMYIDSSRMAWWGHLVEQTPKGQVPAGVTPIS</sequence>
<dbReference type="InterPro" id="IPR042003">
    <property type="entry name" value="Sortase_E"/>
</dbReference>
<dbReference type="InterPro" id="IPR023365">
    <property type="entry name" value="Sortase_dom-sf"/>
</dbReference>
<dbReference type="Gene3D" id="2.40.260.10">
    <property type="entry name" value="Sortase"/>
    <property type="match status" value="1"/>
</dbReference>
<dbReference type="GO" id="GO:0016787">
    <property type="term" value="F:hydrolase activity"/>
    <property type="evidence" value="ECO:0007669"/>
    <property type="project" value="UniProtKB-KW"/>
</dbReference>
<protein>
    <submittedName>
        <fullName evidence="4">Class E sortase</fullName>
    </submittedName>
</protein>
<dbReference type="EMBL" id="JAGSXH010000005">
    <property type="protein sequence ID" value="MBS2961943.1"/>
    <property type="molecule type" value="Genomic_DNA"/>
</dbReference>
<dbReference type="InterPro" id="IPR005754">
    <property type="entry name" value="Sortase"/>
</dbReference>
<feature type="transmembrane region" description="Helical" evidence="3">
    <location>
        <begin position="54"/>
        <end position="75"/>
    </location>
</feature>
<dbReference type="AlphaFoldDB" id="A0A8J8BAC7"/>
<proteinExistence type="predicted"/>